<evidence type="ECO:0000259" key="1">
    <source>
        <dbReference type="PROSITE" id="PS51192"/>
    </source>
</evidence>
<dbReference type="InterPro" id="IPR045055">
    <property type="entry name" value="DNA2/NAM7-like"/>
</dbReference>
<dbReference type="PANTHER" id="PTHR10887">
    <property type="entry name" value="DNA2/NAM7 HELICASE FAMILY"/>
    <property type="match status" value="1"/>
</dbReference>
<sequence>MNQLANEYYDSLLRIYLSEESSLTMKYRQMRELLERLCRQSMQNEQLQMTDLSARISYLASVASLSRNAQNLLHTFRLTSNAVMNRREEPTRENLLRDLRTLALTVKKLFQMDIPQELYDLLPSQADVHYVPVTAPRSETIRRIRVCFQSADDTYLYVIPADRTVDEPLKVRYAVAGKNEEFNETIAQLWNCAQLNLLDVTVDGEGILIPSMIVLEPDYMIDISTLAECFKDYGHHPANYILGRLQPMSNTRPLLLGNIANLFLDEWIHADGEVDYIECMRKAFRTYPIELASCEDLLDPKLEFEFFNDCKTHFEHIKEVVTDTFLAPGYHLNKEDAVLEPSYVCEALGLQGRLDYMQRDMSSFIEMKSGKADEYIIKGKIEPKENHKVQMLLYLAVLEYSMGINHRKVHPYLLYTRYPLLYPARPSWALVRRAINLRNLIVAGEHAVQLQNSSAYTFEVLSEITPSVLNEYHLRGMFWERYLAPSISAFGNHFNALSQLEQSYYLTLYNFIVKEQYISKSGEMEYDGRAGAASLWLATLEEKREAGEILYDLTIKENRAADAHKATVTFTIPRYEEEFLPNFRVGDVVLFYERNKTEDVATNKMVFKGSIAAINSEEIAVRIRASQQNPSVLPQKSLYAVEHDSMDTSFKSMFQSLTLFAEANKGRRDLLLAQRKPQFETSFDEQIAQATNDFARITLKALAAKDFFLLVGPPGTGKTSWALKQMVTAFHKQPHTHILLLAYTNRAVDEICKSISSINPEIDYIRVGSELSCEERFRPHLIENVLASCNRRSEVSERISQCRVIVGTVASISNKPDLFRLKKFDVAIVDEATQILEPQLLGILCAKDRAGENAVGRFILIGDHKQLPAVVMQSSDQSRIASEDLVSVGVTNLKDSLFERLYRYYAHDPENRVVDMLCKQGRMNPAVALFPNKAFYGGKLEPVGLPHQLETDSPYGDRVQFIPSQPHTGGGSDKCNIFEARLAAEIAVQVYNRRPDKFDAVRSLGIITPYRSQIAMIKKELALRNIPVLNNILVDTVERFQGSERDVIIYSFSVNYPWQLQFLSNITEEDGVEIDRKLNVALTRARKQMYLIGVPELLKLNKIYKALIKLILPTFH</sequence>
<dbReference type="Proteomes" id="UP000184509">
    <property type="component" value="Unassembled WGS sequence"/>
</dbReference>
<dbReference type="Gene3D" id="3.40.50.300">
    <property type="entry name" value="P-loop containing nucleotide triphosphate hydrolases"/>
    <property type="match status" value="2"/>
</dbReference>
<dbReference type="GO" id="GO:0004386">
    <property type="term" value="F:helicase activity"/>
    <property type="evidence" value="ECO:0007669"/>
    <property type="project" value="InterPro"/>
</dbReference>
<dbReference type="PANTHER" id="PTHR10887:SF495">
    <property type="entry name" value="HELICASE SENATAXIN ISOFORM X1-RELATED"/>
    <property type="match status" value="1"/>
</dbReference>
<evidence type="ECO:0000313" key="2">
    <source>
        <dbReference type="EMBL" id="SHE81915.1"/>
    </source>
</evidence>
<dbReference type="InterPro" id="IPR041677">
    <property type="entry name" value="DNA2/NAM7_AAA_11"/>
</dbReference>
<dbReference type="PROSITE" id="PS51192">
    <property type="entry name" value="HELICASE_ATP_BIND_1"/>
    <property type="match status" value="1"/>
</dbReference>
<dbReference type="CDD" id="cd18808">
    <property type="entry name" value="SF1_C_Upf1"/>
    <property type="match status" value="1"/>
</dbReference>
<dbReference type="EMBL" id="FQTV01000003">
    <property type="protein sequence ID" value="SHE81915.1"/>
    <property type="molecule type" value="Genomic_DNA"/>
</dbReference>
<dbReference type="InterPro" id="IPR047187">
    <property type="entry name" value="SF1_C_Upf1"/>
</dbReference>
<evidence type="ECO:0000313" key="3">
    <source>
        <dbReference type="Proteomes" id="UP000184509"/>
    </source>
</evidence>
<dbReference type="InterPro" id="IPR014001">
    <property type="entry name" value="Helicase_ATP-bd"/>
</dbReference>
<dbReference type="Pfam" id="PF13087">
    <property type="entry name" value="AAA_12"/>
    <property type="match status" value="1"/>
</dbReference>
<dbReference type="SUPFAM" id="SSF52540">
    <property type="entry name" value="P-loop containing nucleoside triphosphate hydrolases"/>
    <property type="match status" value="1"/>
</dbReference>
<name>A0A1M4WL36_9BACE</name>
<proteinExistence type="predicted"/>
<gene>
    <name evidence="2" type="ORF">SAMN05444405_103109</name>
</gene>
<reference evidence="2 3" key="1">
    <citation type="submission" date="2016-11" db="EMBL/GenBank/DDBJ databases">
        <authorList>
            <person name="Jaros S."/>
            <person name="Januszkiewicz K."/>
            <person name="Wedrychowicz H."/>
        </authorList>
    </citation>
    <scope>NUCLEOTIDE SEQUENCE [LARGE SCALE GENOMIC DNA]</scope>
    <source>
        <strain evidence="2 3">DSM 26991</strain>
    </source>
</reference>
<dbReference type="STRING" id="1297750.SAMN05444405_103109"/>
<dbReference type="Pfam" id="PF13086">
    <property type="entry name" value="AAA_11"/>
    <property type="match status" value="2"/>
</dbReference>
<dbReference type="AlphaFoldDB" id="A0A1M4WL36"/>
<accession>A0A1M4WL36</accession>
<keyword evidence="3" id="KW-1185">Reference proteome</keyword>
<protein>
    <submittedName>
        <fullName evidence="2">AAA domain-containing protein</fullName>
    </submittedName>
</protein>
<dbReference type="InterPro" id="IPR027417">
    <property type="entry name" value="P-loop_NTPase"/>
</dbReference>
<feature type="domain" description="Helicase ATP-binding" evidence="1">
    <location>
        <begin position="699"/>
        <end position="842"/>
    </location>
</feature>
<dbReference type="InterPro" id="IPR041679">
    <property type="entry name" value="DNA2/NAM7-like_C"/>
</dbReference>
<dbReference type="RefSeq" id="WP_073399414.1">
    <property type="nucleotide sequence ID" value="NZ_FQTV01000003.1"/>
</dbReference>
<dbReference type="OrthoDB" id="9757917at2"/>
<organism evidence="2 3">
    <name type="scientific">Bacteroides luti</name>
    <dbReference type="NCBI Taxonomy" id="1297750"/>
    <lineage>
        <taxon>Bacteria</taxon>
        <taxon>Pseudomonadati</taxon>
        <taxon>Bacteroidota</taxon>
        <taxon>Bacteroidia</taxon>
        <taxon>Bacteroidales</taxon>
        <taxon>Bacteroidaceae</taxon>
        <taxon>Bacteroides</taxon>
    </lineage>
</organism>